<protein>
    <submittedName>
        <fullName evidence="1">Uncharacterized protein</fullName>
    </submittedName>
</protein>
<evidence type="ECO:0000313" key="1">
    <source>
        <dbReference type="EMBL" id="GFY70312.1"/>
    </source>
</evidence>
<organism evidence="1 2">
    <name type="scientific">Trichonephila inaurata madagascariensis</name>
    <dbReference type="NCBI Taxonomy" id="2747483"/>
    <lineage>
        <taxon>Eukaryota</taxon>
        <taxon>Metazoa</taxon>
        <taxon>Ecdysozoa</taxon>
        <taxon>Arthropoda</taxon>
        <taxon>Chelicerata</taxon>
        <taxon>Arachnida</taxon>
        <taxon>Araneae</taxon>
        <taxon>Araneomorphae</taxon>
        <taxon>Entelegynae</taxon>
        <taxon>Araneoidea</taxon>
        <taxon>Nephilidae</taxon>
        <taxon>Trichonephila</taxon>
        <taxon>Trichonephila inaurata</taxon>
    </lineage>
</organism>
<gene>
    <name evidence="1" type="ORF">TNIN_90161</name>
</gene>
<proteinExistence type="predicted"/>
<dbReference type="EMBL" id="BMAV01018173">
    <property type="protein sequence ID" value="GFY70312.1"/>
    <property type="molecule type" value="Genomic_DNA"/>
</dbReference>
<name>A0A8X7CNH5_9ARAC</name>
<dbReference type="Proteomes" id="UP000886998">
    <property type="component" value="Unassembled WGS sequence"/>
</dbReference>
<sequence>MILHGDKLLFILNPKYYRKKIQVSPKSIKSLPEPGHSYKVDKTQSSSNVCNDTIKPYKRLMSPETKIQSKDPILNKNIIQIVKRGIPHINEQLFKNTISIRQNILSDPSIEIKENLVSSSFETEESTMSHSYPKANKKKCKHAALLRKETSSTQLLNVQNFSTDYGTLHKEITPRKKTPKFQF</sequence>
<keyword evidence="2" id="KW-1185">Reference proteome</keyword>
<reference evidence="1" key="1">
    <citation type="submission" date="2020-08" db="EMBL/GenBank/DDBJ databases">
        <title>Multicomponent nature underlies the extraordinary mechanical properties of spider dragline silk.</title>
        <authorList>
            <person name="Kono N."/>
            <person name="Nakamura H."/>
            <person name="Mori M."/>
            <person name="Yoshida Y."/>
            <person name="Ohtoshi R."/>
            <person name="Malay A.D."/>
            <person name="Moran D.A.P."/>
            <person name="Tomita M."/>
            <person name="Numata K."/>
            <person name="Arakawa K."/>
        </authorList>
    </citation>
    <scope>NUCLEOTIDE SEQUENCE</scope>
</reference>
<evidence type="ECO:0000313" key="2">
    <source>
        <dbReference type="Proteomes" id="UP000886998"/>
    </source>
</evidence>
<comment type="caution">
    <text evidence="1">The sequence shown here is derived from an EMBL/GenBank/DDBJ whole genome shotgun (WGS) entry which is preliminary data.</text>
</comment>
<dbReference type="AlphaFoldDB" id="A0A8X7CNH5"/>
<accession>A0A8X7CNH5</accession>